<dbReference type="Gene3D" id="3.40.710.10">
    <property type="entry name" value="DD-peptidase/beta-lactamase superfamily"/>
    <property type="match status" value="1"/>
</dbReference>
<evidence type="ECO:0000313" key="2">
    <source>
        <dbReference type="EMBL" id="QAT42448.1"/>
    </source>
</evidence>
<dbReference type="Pfam" id="PF13354">
    <property type="entry name" value="Beta-lactamase2"/>
    <property type="match status" value="1"/>
</dbReference>
<organism evidence="2 3">
    <name type="scientific">Aminipila luticellarii</name>
    <dbReference type="NCBI Taxonomy" id="2507160"/>
    <lineage>
        <taxon>Bacteria</taxon>
        <taxon>Bacillati</taxon>
        <taxon>Bacillota</taxon>
        <taxon>Clostridia</taxon>
        <taxon>Peptostreptococcales</taxon>
        <taxon>Anaerovoracaceae</taxon>
        <taxon>Aminipila</taxon>
    </lineage>
</organism>
<reference evidence="2 3" key="1">
    <citation type="submission" date="2019-01" db="EMBL/GenBank/DDBJ databases">
        <title>Draft genomes of a novel of Aminipila strains.</title>
        <authorList>
            <person name="Ma S."/>
        </authorList>
    </citation>
    <scope>NUCLEOTIDE SEQUENCE [LARGE SCALE GENOMIC DNA]</scope>
    <source>
        <strain evidence="3">JN-39</strain>
    </source>
</reference>
<evidence type="ECO:0000259" key="1">
    <source>
        <dbReference type="Pfam" id="PF13354"/>
    </source>
</evidence>
<dbReference type="AlphaFoldDB" id="A0A410PU96"/>
<protein>
    <submittedName>
        <fullName evidence="2">Serine hydrolase</fullName>
    </submittedName>
</protein>
<dbReference type="Proteomes" id="UP000287601">
    <property type="component" value="Chromosome"/>
</dbReference>
<gene>
    <name evidence="2" type="ORF">EQM06_03950</name>
</gene>
<dbReference type="InterPro" id="IPR012338">
    <property type="entry name" value="Beta-lactam/transpept-like"/>
</dbReference>
<dbReference type="RefSeq" id="WP_128745098.1">
    <property type="nucleotide sequence ID" value="NZ_CP035281.1"/>
</dbReference>
<dbReference type="GO" id="GO:0030655">
    <property type="term" value="P:beta-lactam antibiotic catabolic process"/>
    <property type="evidence" value="ECO:0007669"/>
    <property type="project" value="InterPro"/>
</dbReference>
<dbReference type="InterPro" id="IPR045155">
    <property type="entry name" value="Beta-lactam_cat"/>
</dbReference>
<proteinExistence type="predicted"/>
<accession>A0A410PU96</accession>
<keyword evidence="2" id="KW-0378">Hydrolase</keyword>
<name>A0A410PU96_9FIRM</name>
<dbReference type="PANTHER" id="PTHR35333:SF3">
    <property type="entry name" value="BETA-LACTAMASE-TYPE TRANSPEPTIDASE FOLD CONTAINING PROTEIN"/>
    <property type="match status" value="1"/>
</dbReference>
<dbReference type="OrthoDB" id="9775096at2"/>
<dbReference type="GO" id="GO:0046677">
    <property type="term" value="P:response to antibiotic"/>
    <property type="evidence" value="ECO:0007669"/>
    <property type="project" value="InterPro"/>
</dbReference>
<keyword evidence="3" id="KW-1185">Reference proteome</keyword>
<feature type="domain" description="Beta-lactamase class A catalytic" evidence="1">
    <location>
        <begin position="18"/>
        <end position="245"/>
    </location>
</feature>
<dbReference type="EMBL" id="CP035281">
    <property type="protein sequence ID" value="QAT42448.1"/>
    <property type="molecule type" value="Genomic_DNA"/>
</dbReference>
<evidence type="ECO:0000313" key="3">
    <source>
        <dbReference type="Proteomes" id="UP000287601"/>
    </source>
</evidence>
<dbReference type="InterPro" id="IPR000871">
    <property type="entry name" value="Beta-lactam_class-A"/>
</dbReference>
<dbReference type="KEGG" id="amij:EQM06_03950"/>
<sequence>MLRQYIDEKLGLLKGHTGVYYKNLITGETLLTKGEDQFLAASVIKIWVMAEAFYQIREGKIKREQKILLCDSDKIPEGGMPDYLAQKKQGVLSDDMFPESGVLNYLHSGIPFTVEDLYKLMIVISDNTATNMLIRLLGIDKINEFIASLHMSKTRLNRLLFDTSKEKENTISLEEAGIFLEKIYRGEMISPEASREMCAILQNQQANFKIPFFLPQIPIAHKTGEDNGITNDVGIVYGEVPFILCFAANDADVPSANQACQEIARAAYRYSLGMERLSES</sequence>
<dbReference type="GO" id="GO:0008800">
    <property type="term" value="F:beta-lactamase activity"/>
    <property type="evidence" value="ECO:0007669"/>
    <property type="project" value="InterPro"/>
</dbReference>
<dbReference type="PANTHER" id="PTHR35333">
    <property type="entry name" value="BETA-LACTAMASE"/>
    <property type="match status" value="1"/>
</dbReference>
<dbReference type="SUPFAM" id="SSF56601">
    <property type="entry name" value="beta-lactamase/transpeptidase-like"/>
    <property type="match status" value="1"/>
</dbReference>